<proteinExistence type="predicted"/>
<dbReference type="Pfam" id="PF09830">
    <property type="entry name" value="ATP_transf"/>
    <property type="match status" value="1"/>
</dbReference>
<dbReference type="InterPro" id="IPR043171">
    <property type="entry name" value="Ap4A_phos1/2-like"/>
</dbReference>
<keyword evidence="6" id="KW-1185">Reference proteome</keyword>
<dbReference type="EMBL" id="LSYV01000003">
    <property type="protein sequence ID" value="KXZ56040.1"/>
    <property type="molecule type" value="Genomic_DNA"/>
</dbReference>
<feature type="active site" description="Nucleophile" evidence="1">
    <location>
        <position position="184"/>
    </location>
</feature>
<organism evidence="5 6">
    <name type="scientific">Gonium pectorale</name>
    <name type="common">Green alga</name>
    <dbReference type="NCBI Taxonomy" id="33097"/>
    <lineage>
        <taxon>Eukaryota</taxon>
        <taxon>Viridiplantae</taxon>
        <taxon>Chlorophyta</taxon>
        <taxon>core chlorophytes</taxon>
        <taxon>Chlorophyceae</taxon>
        <taxon>CS clade</taxon>
        <taxon>Chlamydomonadales</taxon>
        <taxon>Volvocaceae</taxon>
        <taxon>Gonium</taxon>
    </lineage>
</organism>
<dbReference type="SUPFAM" id="SSF54197">
    <property type="entry name" value="HIT-like"/>
    <property type="match status" value="1"/>
</dbReference>
<dbReference type="OrthoDB" id="10267950at2759"/>
<dbReference type="PANTHER" id="PTHR38420:SF1">
    <property type="entry name" value="PUTATIVE (AFU_ORTHOLOGUE AFUA_5G14690)-RELATED"/>
    <property type="match status" value="1"/>
</dbReference>
<dbReference type="AlphaFoldDB" id="A0A150H394"/>
<gene>
    <name evidence="5" type="ORF">GPECTOR_2g1592</name>
</gene>
<evidence type="ECO:0000259" key="3">
    <source>
        <dbReference type="Pfam" id="PF09830"/>
    </source>
</evidence>
<evidence type="ECO:0000313" key="6">
    <source>
        <dbReference type="Proteomes" id="UP000075714"/>
    </source>
</evidence>
<dbReference type="InterPro" id="IPR036265">
    <property type="entry name" value="HIT-like_sf"/>
</dbReference>
<dbReference type="PIRSF" id="PIRSF000846">
    <property type="entry name" value="ATP_adenylyltr"/>
    <property type="match status" value="1"/>
</dbReference>
<feature type="domain" description="Ap4A phosphorylase 1/2 N-terminal" evidence="4">
    <location>
        <begin position="100"/>
        <end position="203"/>
    </location>
</feature>
<evidence type="ECO:0000256" key="2">
    <source>
        <dbReference type="SAM" id="MobiDB-lite"/>
    </source>
</evidence>
<evidence type="ECO:0000313" key="5">
    <source>
        <dbReference type="EMBL" id="KXZ56040.1"/>
    </source>
</evidence>
<reference evidence="6" key="1">
    <citation type="journal article" date="2016" name="Nat. Commun.">
        <title>The Gonium pectorale genome demonstrates co-option of cell cycle regulation during the evolution of multicellularity.</title>
        <authorList>
            <person name="Hanschen E.R."/>
            <person name="Marriage T.N."/>
            <person name="Ferris P.J."/>
            <person name="Hamaji T."/>
            <person name="Toyoda A."/>
            <person name="Fujiyama A."/>
            <person name="Neme R."/>
            <person name="Noguchi H."/>
            <person name="Minakuchi Y."/>
            <person name="Suzuki M."/>
            <person name="Kawai-Toyooka H."/>
            <person name="Smith D.R."/>
            <person name="Sparks H."/>
            <person name="Anderson J."/>
            <person name="Bakaric R."/>
            <person name="Luria V."/>
            <person name="Karger A."/>
            <person name="Kirschner M.W."/>
            <person name="Durand P.M."/>
            <person name="Michod R.E."/>
            <person name="Nozaki H."/>
            <person name="Olson B.J."/>
        </authorList>
    </citation>
    <scope>NUCLEOTIDE SEQUENCE [LARGE SCALE GENOMIC DNA]</scope>
    <source>
        <strain evidence="6">NIES-2863</strain>
    </source>
</reference>
<dbReference type="STRING" id="33097.A0A150H394"/>
<dbReference type="PANTHER" id="PTHR38420">
    <property type="entry name" value="AP-4-A PHOSPHORYLASE II"/>
    <property type="match status" value="1"/>
</dbReference>
<dbReference type="Pfam" id="PF19327">
    <property type="entry name" value="Ap4A_phos_N"/>
    <property type="match status" value="1"/>
</dbReference>
<comment type="caution">
    <text evidence="5">The sequence shown here is derived from an EMBL/GenBank/DDBJ whole genome shotgun (WGS) entry which is preliminary data.</text>
</comment>
<dbReference type="GO" id="GO:0005524">
    <property type="term" value="F:ATP binding"/>
    <property type="evidence" value="ECO:0007669"/>
    <property type="project" value="InterPro"/>
</dbReference>
<dbReference type="Gene3D" id="3.30.428.70">
    <property type="match status" value="1"/>
</dbReference>
<accession>A0A150H394</accession>
<name>A0A150H394_GONPE</name>
<feature type="compositionally biased region" description="Pro residues" evidence="2">
    <location>
        <begin position="88"/>
        <end position="102"/>
    </location>
</feature>
<evidence type="ECO:0000259" key="4">
    <source>
        <dbReference type="Pfam" id="PF19327"/>
    </source>
</evidence>
<feature type="domain" description="ATP adenylyltransferase C-terminal" evidence="3">
    <location>
        <begin position="234"/>
        <end position="354"/>
    </location>
</feature>
<dbReference type="GO" id="GO:0003877">
    <property type="term" value="F:ATP:ADP adenylyltransferase activity"/>
    <property type="evidence" value="ECO:0007669"/>
    <property type="project" value="InterPro"/>
</dbReference>
<evidence type="ECO:0000256" key="1">
    <source>
        <dbReference type="PIRSR" id="PIRSR000846-1"/>
    </source>
</evidence>
<dbReference type="InterPro" id="IPR045759">
    <property type="entry name" value="Ap4A_phos1/2_N"/>
</dbReference>
<feature type="compositionally biased region" description="Low complexity" evidence="2">
    <location>
        <begin position="76"/>
        <end position="87"/>
    </location>
</feature>
<feature type="region of interest" description="Disordered" evidence="2">
    <location>
        <begin position="62"/>
        <end position="102"/>
    </location>
</feature>
<dbReference type="GO" id="GO:0009117">
    <property type="term" value="P:nucleotide metabolic process"/>
    <property type="evidence" value="ECO:0007669"/>
    <property type="project" value="InterPro"/>
</dbReference>
<dbReference type="Proteomes" id="UP000075714">
    <property type="component" value="Unassembled WGS sequence"/>
</dbReference>
<dbReference type="InterPro" id="IPR009163">
    <property type="entry name" value="Ap4A_phos1/2"/>
</dbReference>
<sequence length="356" mass="37417">MAAEPAATGEAAAGLWDDIVRVYERAESSGACSKTETQVDVWWDAAMGVEFVLRVATALKAKPQGPQAAERRASTPAEVTAGAAGASAPPPPPPPPPTWRNPFLPPEPDLFVRHLGPAHSLVLNKFNVVRHHTIVITREFRSQAEPLYGGDLAATLEVVEAMPGGGLAFYNCGPNSGRSQPHKHLQVVPLPFKEGAAPLAPVHGLVEAVAAATAAAGAASGGRAAPLQALELRQLPYRCYAALLPESPSPEQLESAFNSLLQLAHPGYTYVPPVQLDGPPTDAASAAAAAAGSVSYNVLLTRQWLMLVPRRAERFGPLAPNSLAFAGTMLVRSEEELEFVRQAGPSGILAQVGEPW</sequence>
<dbReference type="InterPro" id="IPR019200">
    <property type="entry name" value="ATP_adenylylTrfase_C"/>
</dbReference>
<protein>
    <submittedName>
        <fullName evidence="5">Uncharacterized protein</fullName>
    </submittedName>
</protein>